<evidence type="ECO:0000256" key="4">
    <source>
        <dbReference type="ARBA" id="ARBA00022643"/>
    </source>
</evidence>
<sequence length="182" mass="19787">MNGHTQDASTNTSFKPFLLSGEVVHGHGRGGTKLGFPTANLRLNDNVIQQLQAYKNLVLYGWGSVVAVPGKEAGGEGPYPFAMSIGYNPHFKDVNLSAEVYFMHEFAEDFYGAVVKIVVLGVIREMGAFVSLEALVDAIKNDIIFTRGVLQKPGLAQLKQHPFLSLSLSPTEALPHFETIVV</sequence>
<dbReference type="GO" id="GO:0009398">
    <property type="term" value="P:FMN biosynthetic process"/>
    <property type="evidence" value="ECO:0007669"/>
    <property type="project" value="UniProtKB-UniPathway"/>
</dbReference>
<dbReference type="InterPro" id="IPR023468">
    <property type="entry name" value="Riboflavin_kinase"/>
</dbReference>
<dbReference type="Gene3D" id="2.40.30.30">
    <property type="entry name" value="Riboflavin kinase-like"/>
    <property type="match status" value="1"/>
</dbReference>
<evidence type="ECO:0000313" key="9">
    <source>
        <dbReference type="EMBL" id="RNF17149.1"/>
    </source>
</evidence>
<evidence type="ECO:0000256" key="2">
    <source>
        <dbReference type="ARBA" id="ARBA00012105"/>
    </source>
</evidence>
<dbReference type="PANTHER" id="PTHR22749">
    <property type="entry name" value="RIBOFLAVIN KINASE/FMN ADENYLYLTRANSFERASE"/>
    <property type="match status" value="1"/>
</dbReference>
<keyword evidence="5 9" id="KW-0808">Transferase</keyword>
<evidence type="ECO:0000256" key="5">
    <source>
        <dbReference type="ARBA" id="ARBA00022679"/>
    </source>
</evidence>
<dbReference type="PANTHER" id="PTHR22749:SF6">
    <property type="entry name" value="RIBOFLAVIN KINASE"/>
    <property type="match status" value="1"/>
</dbReference>
<accession>A0A422PHF7</accession>
<keyword evidence="10" id="KW-1185">Reference proteome</keyword>
<dbReference type="EMBL" id="MKKU01000271">
    <property type="protein sequence ID" value="RNF17149.1"/>
    <property type="molecule type" value="Genomic_DNA"/>
</dbReference>
<evidence type="ECO:0000313" key="10">
    <source>
        <dbReference type="Proteomes" id="UP000284403"/>
    </source>
</evidence>
<dbReference type="UniPathway" id="UPA00276">
    <property type="reaction ID" value="UER00406"/>
</dbReference>
<dbReference type="GO" id="GO:0009231">
    <property type="term" value="P:riboflavin biosynthetic process"/>
    <property type="evidence" value="ECO:0007669"/>
    <property type="project" value="InterPro"/>
</dbReference>
<keyword evidence="7" id="KW-0067">ATP-binding</keyword>
<dbReference type="Pfam" id="PF01687">
    <property type="entry name" value="Flavokinase"/>
    <property type="match status" value="1"/>
</dbReference>
<evidence type="ECO:0000256" key="7">
    <source>
        <dbReference type="ARBA" id="ARBA00022840"/>
    </source>
</evidence>
<protein>
    <recommendedName>
        <fullName evidence="2">riboflavin kinase</fullName>
        <ecNumber evidence="2">2.7.1.26</ecNumber>
    </recommendedName>
</protein>
<gene>
    <name evidence="9" type="ORF">Tco025E_05078</name>
</gene>
<dbReference type="GeneID" id="40318689"/>
<evidence type="ECO:0000259" key="8">
    <source>
        <dbReference type="SMART" id="SM00904"/>
    </source>
</evidence>
<evidence type="ECO:0000256" key="1">
    <source>
        <dbReference type="ARBA" id="ARBA00005201"/>
    </source>
</evidence>
<dbReference type="InterPro" id="IPR015865">
    <property type="entry name" value="Riboflavin_kinase_bac/euk"/>
</dbReference>
<dbReference type="SUPFAM" id="SSF82114">
    <property type="entry name" value="Riboflavin kinase-like"/>
    <property type="match status" value="1"/>
</dbReference>
<dbReference type="EC" id="2.7.1.26" evidence="2"/>
<name>A0A422PHF7_9TRYP</name>
<keyword evidence="3" id="KW-0285">Flavoprotein</keyword>
<keyword evidence="9" id="KW-0418">Kinase</keyword>
<proteinExistence type="predicted"/>
<evidence type="ECO:0000256" key="6">
    <source>
        <dbReference type="ARBA" id="ARBA00022741"/>
    </source>
</evidence>
<comment type="pathway">
    <text evidence="1">Cofactor biosynthesis; FMN biosynthesis; FMN from riboflavin (ATP route): step 1/1.</text>
</comment>
<comment type="caution">
    <text evidence="9">The sequence shown here is derived from an EMBL/GenBank/DDBJ whole genome shotgun (WGS) entry which is preliminary data.</text>
</comment>
<reference evidence="9 10" key="1">
    <citation type="journal article" date="2018" name="BMC Genomics">
        <title>Genomic comparison of Trypanosoma conorhini and Trypanosoma rangeli to Trypanosoma cruzi strains of high and low virulence.</title>
        <authorList>
            <person name="Bradwell K.R."/>
            <person name="Koparde V.N."/>
            <person name="Matveyev A.V."/>
            <person name="Serrano M.G."/>
            <person name="Alves J.M."/>
            <person name="Parikh H."/>
            <person name="Huang B."/>
            <person name="Lee V."/>
            <person name="Espinosa-Alvarez O."/>
            <person name="Ortiz P.A."/>
            <person name="Costa-Martins A.G."/>
            <person name="Teixeira M.M."/>
            <person name="Buck G.A."/>
        </authorList>
    </citation>
    <scope>NUCLEOTIDE SEQUENCE [LARGE SCALE GENOMIC DNA]</scope>
    <source>
        <strain evidence="9 10">025E</strain>
    </source>
</reference>
<dbReference type="GO" id="GO:0005524">
    <property type="term" value="F:ATP binding"/>
    <property type="evidence" value="ECO:0007669"/>
    <property type="project" value="UniProtKB-KW"/>
</dbReference>
<evidence type="ECO:0000256" key="3">
    <source>
        <dbReference type="ARBA" id="ARBA00022630"/>
    </source>
</evidence>
<dbReference type="OrthoDB" id="276388at2759"/>
<feature type="domain" description="Riboflavin kinase" evidence="8">
    <location>
        <begin position="17"/>
        <end position="151"/>
    </location>
</feature>
<keyword evidence="4" id="KW-0288">FMN</keyword>
<organism evidence="9 10">
    <name type="scientific">Trypanosoma conorhini</name>
    <dbReference type="NCBI Taxonomy" id="83891"/>
    <lineage>
        <taxon>Eukaryota</taxon>
        <taxon>Discoba</taxon>
        <taxon>Euglenozoa</taxon>
        <taxon>Kinetoplastea</taxon>
        <taxon>Metakinetoplastina</taxon>
        <taxon>Trypanosomatida</taxon>
        <taxon>Trypanosomatidae</taxon>
        <taxon>Trypanosoma</taxon>
    </lineage>
</organism>
<keyword evidence="6" id="KW-0547">Nucleotide-binding</keyword>
<dbReference type="InterPro" id="IPR023465">
    <property type="entry name" value="Riboflavin_kinase_dom_sf"/>
</dbReference>
<dbReference type="RefSeq" id="XP_029228054.1">
    <property type="nucleotide sequence ID" value="XM_029371981.1"/>
</dbReference>
<dbReference type="AlphaFoldDB" id="A0A422PHF7"/>
<dbReference type="Proteomes" id="UP000284403">
    <property type="component" value="Unassembled WGS sequence"/>
</dbReference>
<dbReference type="SMART" id="SM00904">
    <property type="entry name" value="Flavokinase"/>
    <property type="match status" value="1"/>
</dbReference>
<dbReference type="GO" id="GO:0008531">
    <property type="term" value="F:riboflavin kinase activity"/>
    <property type="evidence" value="ECO:0007669"/>
    <property type="project" value="UniProtKB-EC"/>
</dbReference>